<keyword evidence="3" id="KW-1185">Reference proteome</keyword>
<comment type="caution">
    <text evidence="1">The sequence shown here is derived from an EMBL/GenBank/DDBJ whole genome shotgun (WGS) entry which is preliminary data.</text>
</comment>
<organism evidence="1 3">
    <name type="scientific">Rhynchophorus ferrugineus</name>
    <name type="common">Red palm weevil</name>
    <name type="synonym">Curculio ferrugineus</name>
    <dbReference type="NCBI Taxonomy" id="354439"/>
    <lineage>
        <taxon>Eukaryota</taxon>
        <taxon>Metazoa</taxon>
        <taxon>Ecdysozoa</taxon>
        <taxon>Arthropoda</taxon>
        <taxon>Hexapoda</taxon>
        <taxon>Insecta</taxon>
        <taxon>Pterygota</taxon>
        <taxon>Neoptera</taxon>
        <taxon>Endopterygota</taxon>
        <taxon>Coleoptera</taxon>
        <taxon>Polyphaga</taxon>
        <taxon>Cucujiformia</taxon>
        <taxon>Curculionidae</taxon>
        <taxon>Dryophthorinae</taxon>
        <taxon>Rhynchophorus</taxon>
    </lineage>
</organism>
<proteinExistence type="predicted"/>
<evidence type="ECO:0000313" key="3">
    <source>
        <dbReference type="Proteomes" id="UP000625711"/>
    </source>
</evidence>
<protein>
    <submittedName>
        <fullName evidence="1">Uncharacterized protein</fullName>
    </submittedName>
</protein>
<gene>
    <name evidence="2" type="ORF">GWI33_000748</name>
    <name evidence="1" type="ORF">GWI33_000752</name>
</gene>
<dbReference type="EMBL" id="JAACXV010018660">
    <property type="protein sequence ID" value="KAF7264031.1"/>
    <property type="molecule type" value="Genomic_DNA"/>
</dbReference>
<dbReference type="Proteomes" id="UP000625711">
    <property type="component" value="Unassembled WGS sequence"/>
</dbReference>
<name>A0A834HZ25_RHYFE</name>
<accession>A0A834HZ25</accession>
<dbReference type="EMBL" id="JAACXV010018661">
    <property type="protein sequence ID" value="KAF7264027.1"/>
    <property type="molecule type" value="Genomic_DNA"/>
</dbReference>
<sequence>MITSVITKRSTPNTSLINSRHNYTYYNGKYTSERYGDGTLESILAKQSDPFGAVIGAYLSVPSFASDRNRERCVRGGRYLTSLIEIARSYCFDLLVIV</sequence>
<evidence type="ECO:0000313" key="2">
    <source>
        <dbReference type="EMBL" id="KAF7264031.1"/>
    </source>
</evidence>
<dbReference type="AlphaFoldDB" id="A0A834HZ25"/>
<reference evidence="1" key="1">
    <citation type="submission" date="2020-08" db="EMBL/GenBank/DDBJ databases">
        <title>Genome sequencing and assembly of the red palm weevil Rhynchophorus ferrugineus.</title>
        <authorList>
            <person name="Dias G.B."/>
            <person name="Bergman C.M."/>
            <person name="Manee M."/>
        </authorList>
    </citation>
    <scope>NUCLEOTIDE SEQUENCE</scope>
    <source>
        <strain evidence="1">AA-2017</strain>
        <tissue evidence="1">Whole larva</tissue>
    </source>
</reference>
<evidence type="ECO:0000313" key="1">
    <source>
        <dbReference type="EMBL" id="KAF7264027.1"/>
    </source>
</evidence>